<keyword evidence="3" id="KW-1185">Reference proteome</keyword>
<feature type="compositionally biased region" description="Basic residues" evidence="1">
    <location>
        <begin position="85"/>
        <end position="96"/>
    </location>
</feature>
<gene>
    <name evidence="2" type="primary">Acey_s0015.g2791</name>
    <name evidence="2" type="ORF">Y032_0015g2791</name>
</gene>
<proteinExistence type="predicted"/>
<dbReference type="AlphaFoldDB" id="A0A016V8T7"/>
<reference evidence="3" key="1">
    <citation type="journal article" date="2015" name="Nat. Genet.">
        <title>The genome and transcriptome of the zoonotic hookworm Ancylostoma ceylanicum identify infection-specific gene families.</title>
        <authorList>
            <person name="Schwarz E.M."/>
            <person name="Hu Y."/>
            <person name="Antoshechkin I."/>
            <person name="Miller M.M."/>
            <person name="Sternberg P.W."/>
            <person name="Aroian R.V."/>
        </authorList>
    </citation>
    <scope>NUCLEOTIDE SEQUENCE</scope>
    <source>
        <strain evidence="3">HY135</strain>
    </source>
</reference>
<comment type="caution">
    <text evidence="2">The sequence shown here is derived from an EMBL/GenBank/DDBJ whole genome shotgun (WGS) entry which is preliminary data.</text>
</comment>
<dbReference type="EMBL" id="JARK01001351">
    <property type="protein sequence ID" value="EYC23696.1"/>
    <property type="molecule type" value="Genomic_DNA"/>
</dbReference>
<feature type="region of interest" description="Disordered" evidence="1">
    <location>
        <begin position="18"/>
        <end position="114"/>
    </location>
</feature>
<evidence type="ECO:0000256" key="1">
    <source>
        <dbReference type="SAM" id="MobiDB-lite"/>
    </source>
</evidence>
<organism evidence="2 3">
    <name type="scientific">Ancylostoma ceylanicum</name>
    <dbReference type="NCBI Taxonomy" id="53326"/>
    <lineage>
        <taxon>Eukaryota</taxon>
        <taxon>Metazoa</taxon>
        <taxon>Ecdysozoa</taxon>
        <taxon>Nematoda</taxon>
        <taxon>Chromadorea</taxon>
        <taxon>Rhabditida</taxon>
        <taxon>Rhabditina</taxon>
        <taxon>Rhabditomorpha</taxon>
        <taxon>Strongyloidea</taxon>
        <taxon>Ancylostomatidae</taxon>
        <taxon>Ancylostomatinae</taxon>
        <taxon>Ancylostoma</taxon>
    </lineage>
</organism>
<name>A0A016V8T7_9BILA</name>
<evidence type="ECO:0000313" key="2">
    <source>
        <dbReference type="EMBL" id="EYC23696.1"/>
    </source>
</evidence>
<accession>A0A016V8T7</accession>
<dbReference type="Proteomes" id="UP000024635">
    <property type="component" value="Unassembled WGS sequence"/>
</dbReference>
<protein>
    <submittedName>
        <fullName evidence="2">Uncharacterized protein</fullName>
    </submittedName>
</protein>
<evidence type="ECO:0000313" key="3">
    <source>
        <dbReference type="Proteomes" id="UP000024635"/>
    </source>
</evidence>
<sequence>MVREQMVDVGKAEGDRRACTLLSGQQKTPVPRVLSERAKHRTLQPPPTEAQKLRGASKCTENVSKTKKTHEQKPAEACRTTVIGCHRRTDHPRAGRRTQSVQMTRKRFGDLPNP</sequence>